<comment type="cofactor">
    <cofactor evidence="1">
        <name>Mg(2+)</name>
        <dbReference type="ChEBI" id="CHEBI:18420"/>
    </cofactor>
</comment>
<feature type="domain" description="DNA helicase Pif1-like DEAD-box helicase" evidence="2">
    <location>
        <begin position="4"/>
        <end position="96"/>
    </location>
</feature>
<keyword evidence="1" id="KW-0547">Nucleotide-binding</keyword>
<accession>A0A4Y2JXG1</accession>
<keyword evidence="1" id="KW-0378">Hydrolase</keyword>
<dbReference type="GO" id="GO:0000723">
    <property type="term" value="P:telomere maintenance"/>
    <property type="evidence" value="ECO:0007669"/>
    <property type="project" value="InterPro"/>
</dbReference>
<keyword evidence="1" id="KW-0233">DNA recombination</keyword>
<dbReference type="GO" id="GO:0016887">
    <property type="term" value="F:ATP hydrolysis activity"/>
    <property type="evidence" value="ECO:0007669"/>
    <property type="project" value="RHEA"/>
</dbReference>
<dbReference type="PANTHER" id="PTHR10492">
    <property type="match status" value="1"/>
</dbReference>
<dbReference type="InterPro" id="IPR027417">
    <property type="entry name" value="P-loop_NTPase"/>
</dbReference>
<keyword evidence="1" id="KW-0227">DNA damage</keyword>
<dbReference type="GO" id="GO:0006281">
    <property type="term" value="P:DNA repair"/>
    <property type="evidence" value="ECO:0007669"/>
    <property type="project" value="UniProtKB-KW"/>
</dbReference>
<dbReference type="Gene3D" id="3.40.50.300">
    <property type="entry name" value="P-loop containing nucleotide triphosphate hydrolases"/>
    <property type="match status" value="1"/>
</dbReference>
<dbReference type="Proteomes" id="UP000499080">
    <property type="component" value="Unassembled WGS sequence"/>
</dbReference>
<dbReference type="EC" id="5.6.2.3" evidence="1"/>
<dbReference type="GO" id="GO:0006310">
    <property type="term" value="P:DNA recombination"/>
    <property type="evidence" value="ECO:0007669"/>
    <property type="project" value="UniProtKB-KW"/>
</dbReference>
<keyword evidence="1" id="KW-0234">DNA repair</keyword>
<evidence type="ECO:0000259" key="2">
    <source>
        <dbReference type="Pfam" id="PF05970"/>
    </source>
</evidence>
<name>A0A4Y2JXG1_ARAVE</name>
<evidence type="ECO:0000313" key="3">
    <source>
        <dbReference type="EMBL" id="GBM94198.1"/>
    </source>
</evidence>
<gene>
    <name evidence="3" type="ORF">AVEN_55748_1</name>
</gene>
<proteinExistence type="inferred from homology"/>
<keyword evidence="4" id="KW-1185">Reference proteome</keyword>
<dbReference type="InterPro" id="IPR010285">
    <property type="entry name" value="DNA_helicase_pif1-like_DEAD"/>
</dbReference>
<dbReference type="GO" id="GO:0005524">
    <property type="term" value="F:ATP binding"/>
    <property type="evidence" value="ECO:0007669"/>
    <property type="project" value="UniProtKB-KW"/>
</dbReference>
<organism evidence="3 4">
    <name type="scientific">Araneus ventricosus</name>
    <name type="common">Orbweaver spider</name>
    <name type="synonym">Epeira ventricosa</name>
    <dbReference type="NCBI Taxonomy" id="182803"/>
    <lineage>
        <taxon>Eukaryota</taxon>
        <taxon>Metazoa</taxon>
        <taxon>Ecdysozoa</taxon>
        <taxon>Arthropoda</taxon>
        <taxon>Chelicerata</taxon>
        <taxon>Arachnida</taxon>
        <taxon>Araneae</taxon>
        <taxon>Araneomorphae</taxon>
        <taxon>Entelegynae</taxon>
        <taxon>Araneoidea</taxon>
        <taxon>Araneidae</taxon>
        <taxon>Araneus</taxon>
    </lineage>
</organism>
<keyword evidence="1" id="KW-0067">ATP-binding</keyword>
<reference evidence="3 4" key="1">
    <citation type="journal article" date="2019" name="Sci. Rep.">
        <title>Orb-weaving spider Araneus ventricosus genome elucidates the spidroin gene catalogue.</title>
        <authorList>
            <person name="Kono N."/>
            <person name="Nakamura H."/>
            <person name="Ohtoshi R."/>
            <person name="Moran D.A.P."/>
            <person name="Shinohara A."/>
            <person name="Yoshida Y."/>
            <person name="Fujiwara M."/>
            <person name="Mori M."/>
            <person name="Tomita M."/>
            <person name="Arakawa K."/>
        </authorList>
    </citation>
    <scope>NUCLEOTIDE SEQUENCE [LARGE SCALE GENOMIC DNA]</scope>
</reference>
<dbReference type="OrthoDB" id="10032644at2759"/>
<protein>
    <recommendedName>
        <fullName evidence="1">ATP-dependent DNA helicase</fullName>
        <ecNumber evidence="1">5.6.2.3</ecNumber>
    </recommendedName>
</protein>
<dbReference type="AlphaFoldDB" id="A0A4Y2JXG1"/>
<dbReference type="EMBL" id="BGPR01003947">
    <property type="protein sequence ID" value="GBM94198.1"/>
    <property type="molecule type" value="Genomic_DNA"/>
</dbReference>
<evidence type="ECO:0000313" key="4">
    <source>
        <dbReference type="Proteomes" id="UP000499080"/>
    </source>
</evidence>
<comment type="similarity">
    <text evidence="1">Belongs to the helicase family.</text>
</comment>
<sequence>MSEDEVSFIDAAGGTRKTFLINVLHAKTGGEKNILLAVATSGIAATLMTGGRTAHSVFEIVIVLLHNEMLVCSIRKGNAKAKVLQEAEVLFWDAQAWTSSHGQNPPGPCR</sequence>
<evidence type="ECO:0000256" key="1">
    <source>
        <dbReference type="RuleBase" id="RU363044"/>
    </source>
</evidence>
<dbReference type="Pfam" id="PF05970">
    <property type="entry name" value="PIF1"/>
    <property type="match status" value="1"/>
</dbReference>
<comment type="caution">
    <text evidence="3">The sequence shown here is derived from an EMBL/GenBank/DDBJ whole genome shotgun (WGS) entry which is preliminary data.</text>
</comment>
<comment type="catalytic activity">
    <reaction evidence="1">
        <text>ATP + H2O = ADP + phosphate + H(+)</text>
        <dbReference type="Rhea" id="RHEA:13065"/>
        <dbReference type="ChEBI" id="CHEBI:15377"/>
        <dbReference type="ChEBI" id="CHEBI:15378"/>
        <dbReference type="ChEBI" id="CHEBI:30616"/>
        <dbReference type="ChEBI" id="CHEBI:43474"/>
        <dbReference type="ChEBI" id="CHEBI:456216"/>
        <dbReference type="EC" id="5.6.2.3"/>
    </reaction>
</comment>
<dbReference type="GO" id="GO:0043139">
    <property type="term" value="F:5'-3' DNA helicase activity"/>
    <property type="evidence" value="ECO:0007669"/>
    <property type="project" value="UniProtKB-EC"/>
</dbReference>
<keyword evidence="1" id="KW-0347">Helicase</keyword>
<dbReference type="PANTHER" id="PTHR10492:SF57">
    <property type="entry name" value="ATP-DEPENDENT DNA HELICASE"/>
    <property type="match status" value="1"/>
</dbReference>